<evidence type="ECO:0008006" key="4">
    <source>
        <dbReference type="Google" id="ProtNLM"/>
    </source>
</evidence>
<comment type="caution">
    <text evidence="2">The sequence shown here is derived from an EMBL/GenBank/DDBJ whole genome shotgun (WGS) entry which is preliminary data.</text>
</comment>
<evidence type="ECO:0000313" key="3">
    <source>
        <dbReference type="Proteomes" id="UP000319908"/>
    </source>
</evidence>
<proteinExistence type="predicted"/>
<dbReference type="AlphaFoldDB" id="A0A5C6C6F4"/>
<accession>A0A5C6C6F4</accession>
<dbReference type="CDD" id="cd00408">
    <property type="entry name" value="DHDPS-like"/>
    <property type="match status" value="1"/>
</dbReference>
<dbReference type="SUPFAM" id="SSF51569">
    <property type="entry name" value="Aldolase"/>
    <property type="match status" value="1"/>
</dbReference>
<dbReference type="SMART" id="SM01130">
    <property type="entry name" value="DHDPS"/>
    <property type="match status" value="1"/>
</dbReference>
<protein>
    <recommendedName>
        <fullName evidence="4">Dihydrodipicolinate synthase family protein</fullName>
    </recommendedName>
</protein>
<reference evidence="2 3" key="1">
    <citation type="journal article" date="2020" name="Antonie Van Leeuwenhoek">
        <title>Rhodopirellula heiligendammensis sp. nov., Rhodopirellula pilleata sp. nov., and Rhodopirellula solitaria sp. nov. isolated from natural or artificial marine surfaces in Northern Germany and California, USA, and emended description of the genus Rhodopirellula.</title>
        <authorList>
            <person name="Kallscheuer N."/>
            <person name="Wiegand S."/>
            <person name="Jogler M."/>
            <person name="Boedeker C."/>
            <person name="Peeters S.H."/>
            <person name="Rast P."/>
            <person name="Heuer A."/>
            <person name="Jetten M.S.M."/>
            <person name="Rohde M."/>
            <person name="Jogler C."/>
        </authorList>
    </citation>
    <scope>NUCLEOTIDE SEQUENCE [LARGE SCALE GENOMIC DNA]</scope>
    <source>
        <strain evidence="2 3">Poly21</strain>
    </source>
</reference>
<dbReference type="InterPro" id="IPR002220">
    <property type="entry name" value="DapA-like"/>
</dbReference>
<dbReference type="EMBL" id="SJPU01000001">
    <property type="protein sequence ID" value="TWU19036.1"/>
    <property type="molecule type" value="Genomic_DNA"/>
</dbReference>
<evidence type="ECO:0000313" key="2">
    <source>
        <dbReference type="EMBL" id="TWU19036.1"/>
    </source>
</evidence>
<keyword evidence="3" id="KW-1185">Reference proteome</keyword>
<dbReference type="InterPro" id="IPR013785">
    <property type="entry name" value="Aldolase_TIM"/>
</dbReference>
<evidence type="ECO:0000256" key="1">
    <source>
        <dbReference type="ARBA" id="ARBA00023239"/>
    </source>
</evidence>
<dbReference type="Gene3D" id="3.20.20.70">
    <property type="entry name" value="Aldolase class I"/>
    <property type="match status" value="1"/>
</dbReference>
<dbReference type="Proteomes" id="UP000319908">
    <property type="component" value="Unassembled WGS sequence"/>
</dbReference>
<dbReference type="OrthoDB" id="241941at2"/>
<organism evidence="2 3">
    <name type="scientific">Allorhodopirellula heiligendammensis</name>
    <dbReference type="NCBI Taxonomy" id="2714739"/>
    <lineage>
        <taxon>Bacteria</taxon>
        <taxon>Pseudomonadati</taxon>
        <taxon>Planctomycetota</taxon>
        <taxon>Planctomycetia</taxon>
        <taxon>Pirellulales</taxon>
        <taxon>Pirellulaceae</taxon>
        <taxon>Allorhodopirellula</taxon>
    </lineage>
</organism>
<dbReference type="GO" id="GO:0016829">
    <property type="term" value="F:lyase activity"/>
    <property type="evidence" value="ECO:0007669"/>
    <property type="project" value="UniProtKB-KW"/>
</dbReference>
<keyword evidence="1" id="KW-0456">Lyase</keyword>
<sequence>MNQSASTSSINPLTMIMPQRKITGMSAILLPFLADGEIDWGSFEQHTAATLDAGLTPAINMDTGYANLITADVRQEALNRATAVAAGRSFLGGVFVSDNAGAAFQPDAYRSGIAEVQASGGTPILFQSYGLTSGDDDQILAAYQTLAQECDSFYAFELGNMFAPFGKIYSLELYERLLGISNCAGAKHSSLNRVQEWQRIELRNRVRPDFLVLTGNDLAIDMVMYGSDYLLGLSTFHPAAFAQRDQWWADGDARFFQLNDQLQYLGMFAFRAPVPAYKHSAAMFLRMRGKLETDQTHPESPGRPDSDRIVLQQIAADIDAMLADA</sequence>
<gene>
    <name evidence="2" type="ORF">Poly21_12070</name>
</gene>
<name>A0A5C6C6F4_9BACT</name>
<dbReference type="RefSeq" id="WP_146405950.1">
    <property type="nucleotide sequence ID" value="NZ_SJPU01000001.1"/>
</dbReference>